<dbReference type="SUPFAM" id="SSF55604">
    <property type="entry name" value="Glucose permease domain IIB"/>
    <property type="match status" value="1"/>
</dbReference>
<dbReference type="GO" id="GO:0016301">
    <property type="term" value="F:kinase activity"/>
    <property type="evidence" value="ECO:0007669"/>
    <property type="project" value="UniProtKB-KW"/>
</dbReference>
<evidence type="ECO:0000313" key="9">
    <source>
        <dbReference type="Proteomes" id="UP000291758"/>
    </source>
</evidence>
<keyword evidence="3" id="KW-0808">Transferase</keyword>
<dbReference type="Proteomes" id="UP000291758">
    <property type="component" value="Chromosome"/>
</dbReference>
<dbReference type="PANTHER" id="PTHR30009:SF4">
    <property type="entry name" value="PTS SYSTEM N-ACETYLGLUCOSAMINE-SPECIFIC EIICBA COMPONENT"/>
    <property type="match status" value="1"/>
</dbReference>
<dbReference type="RefSeq" id="WP_129204764.1">
    <property type="nucleotide sequence ID" value="NZ_CP035495.1"/>
</dbReference>
<dbReference type="OrthoDB" id="2045873at2"/>
<reference evidence="8 9" key="1">
    <citation type="submission" date="2019-01" db="EMBL/GenBank/DDBJ databases">
        <title>Genome sequencing of strain 2JSPR-7.</title>
        <authorList>
            <person name="Heo J."/>
            <person name="Kim S.-J."/>
            <person name="Kim J.-S."/>
            <person name="Hong S.-B."/>
            <person name="Kwon S.-W."/>
        </authorList>
    </citation>
    <scope>NUCLEOTIDE SEQUENCE [LARGE SCALE GENOMIC DNA]</scope>
    <source>
        <strain evidence="8 9">2JSPR-7</strain>
    </source>
</reference>
<evidence type="ECO:0000256" key="3">
    <source>
        <dbReference type="ARBA" id="ARBA00022679"/>
    </source>
</evidence>
<evidence type="ECO:0000313" key="8">
    <source>
        <dbReference type="EMBL" id="QAY63602.1"/>
    </source>
</evidence>
<evidence type="ECO:0000256" key="1">
    <source>
        <dbReference type="ARBA" id="ARBA00022448"/>
    </source>
</evidence>
<dbReference type="GO" id="GO:0008982">
    <property type="term" value="F:protein-N(PI)-phosphohistidine-sugar phosphotransferase activity"/>
    <property type="evidence" value="ECO:0007669"/>
    <property type="project" value="InterPro"/>
</dbReference>
<keyword evidence="2 8" id="KW-0762">Sugar transport</keyword>
<dbReference type="GO" id="GO:0015764">
    <property type="term" value="P:N-acetylglucosamine transport"/>
    <property type="evidence" value="ECO:0007669"/>
    <property type="project" value="TreeGrafter"/>
</dbReference>
<dbReference type="InterPro" id="IPR050429">
    <property type="entry name" value="PTS_Glucose_EIICBA"/>
</dbReference>
<dbReference type="GO" id="GO:0005886">
    <property type="term" value="C:plasma membrane"/>
    <property type="evidence" value="ECO:0007669"/>
    <property type="project" value="TreeGrafter"/>
</dbReference>
<dbReference type="Gene3D" id="3.30.1360.60">
    <property type="entry name" value="Glucose permease domain IIB"/>
    <property type="match status" value="1"/>
</dbReference>
<evidence type="ECO:0000256" key="2">
    <source>
        <dbReference type="ARBA" id="ARBA00022597"/>
    </source>
</evidence>
<protein>
    <submittedName>
        <fullName evidence="8">PTS sugar transporter</fullName>
    </submittedName>
</protein>
<dbReference type="InterPro" id="IPR036878">
    <property type="entry name" value="Glu_permease_IIB"/>
</dbReference>
<name>A0A4P6ELS5_9MICO</name>
<dbReference type="GO" id="GO:0090563">
    <property type="term" value="F:protein-phosphocysteine-sugar phosphotransferase activity"/>
    <property type="evidence" value="ECO:0007669"/>
    <property type="project" value="TreeGrafter"/>
</dbReference>
<dbReference type="PANTHER" id="PTHR30009">
    <property type="entry name" value="CYTOCHROME C-TYPE SYNTHESIS PROTEIN AND PTS TRANSMEMBRANE COMPONENT"/>
    <property type="match status" value="1"/>
</dbReference>
<sequence length="80" mass="8395">MTSLALKARAVLDAIGGVNNVVEIDPCTTRLRALVDNPDLVDCNALRAAGAHGVMRTGRLVQIVIGPEVDNLASALEDLM</sequence>
<feature type="active site" description="Phosphocysteine intermediate; for EIIB activity" evidence="6">
    <location>
        <position position="27"/>
    </location>
</feature>
<dbReference type="EMBL" id="CP035495">
    <property type="protein sequence ID" value="QAY63602.1"/>
    <property type="molecule type" value="Genomic_DNA"/>
</dbReference>
<dbReference type="InterPro" id="IPR001996">
    <property type="entry name" value="PTS_IIB_1"/>
</dbReference>
<dbReference type="GO" id="GO:0009401">
    <property type="term" value="P:phosphoenolpyruvate-dependent sugar phosphotransferase system"/>
    <property type="evidence" value="ECO:0007669"/>
    <property type="project" value="UniProtKB-KW"/>
</dbReference>
<keyword evidence="5" id="KW-0418">Kinase</keyword>
<keyword evidence="4" id="KW-0598">Phosphotransferase system</keyword>
<dbReference type="Pfam" id="PF00367">
    <property type="entry name" value="PTS_EIIB"/>
    <property type="match status" value="1"/>
</dbReference>
<dbReference type="NCBIfam" id="TIGR00826">
    <property type="entry name" value="EIIB_glc"/>
    <property type="match status" value="1"/>
</dbReference>
<dbReference type="PROSITE" id="PS51098">
    <property type="entry name" value="PTS_EIIB_TYPE_1"/>
    <property type="match status" value="1"/>
</dbReference>
<evidence type="ECO:0000256" key="6">
    <source>
        <dbReference type="PROSITE-ProRule" id="PRU00421"/>
    </source>
</evidence>
<evidence type="ECO:0000256" key="5">
    <source>
        <dbReference type="ARBA" id="ARBA00022777"/>
    </source>
</evidence>
<evidence type="ECO:0000259" key="7">
    <source>
        <dbReference type="PROSITE" id="PS51098"/>
    </source>
</evidence>
<organism evidence="8 9">
    <name type="scientific">Xylanimonas allomyrinae</name>
    <dbReference type="NCBI Taxonomy" id="2509459"/>
    <lineage>
        <taxon>Bacteria</taxon>
        <taxon>Bacillati</taxon>
        <taxon>Actinomycetota</taxon>
        <taxon>Actinomycetes</taxon>
        <taxon>Micrococcales</taxon>
        <taxon>Promicromonosporaceae</taxon>
        <taxon>Xylanimonas</taxon>
    </lineage>
</organism>
<keyword evidence="9" id="KW-1185">Reference proteome</keyword>
<feature type="domain" description="PTS EIIB type-1" evidence="7">
    <location>
        <begin position="5"/>
        <end position="80"/>
    </location>
</feature>
<evidence type="ECO:0000256" key="4">
    <source>
        <dbReference type="ARBA" id="ARBA00022683"/>
    </source>
</evidence>
<dbReference type="InterPro" id="IPR018113">
    <property type="entry name" value="PTrfase_EIIB_Cys"/>
</dbReference>
<proteinExistence type="predicted"/>
<dbReference type="AlphaFoldDB" id="A0A4P6ELS5"/>
<gene>
    <name evidence="8" type="ORF">ET495_10465</name>
</gene>
<keyword evidence="1" id="KW-0813">Transport</keyword>
<accession>A0A4P6ELS5</accession>
<dbReference type="KEGG" id="xyl:ET495_10465"/>